<dbReference type="EMBL" id="WWCX01000019">
    <property type="protein sequence ID" value="MYM94934.1"/>
    <property type="molecule type" value="Genomic_DNA"/>
</dbReference>
<dbReference type="InterPro" id="IPR000847">
    <property type="entry name" value="LysR_HTH_N"/>
</dbReference>
<comment type="similarity">
    <text evidence="1">Belongs to the LysR transcriptional regulatory family.</text>
</comment>
<dbReference type="GO" id="GO:0006351">
    <property type="term" value="P:DNA-templated transcription"/>
    <property type="evidence" value="ECO:0007669"/>
    <property type="project" value="TreeGrafter"/>
</dbReference>
<accession>A0A845GKX3</accession>
<comment type="caution">
    <text evidence="6">The sequence shown here is derived from an EMBL/GenBank/DDBJ whole genome shotgun (WGS) entry which is preliminary data.</text>
</comment>
<dbReference type="Gene3D" id="1.10.10.10">
    <property type="entry name" value="Winged helix-like DNA-binding domain superfamily/Winged helix DNA-binding domain"/>
    <property type="match status" value="1"/>
</dbReference>
<reference evidence="6" key="1">
    <citation type="submission" date="2019-12" db="EMBL/GenBank/DDBJ databases">
        <title>Novel species isolated from a subtropical stream in China.</title>
        <authorList>
            <person name="Lu H."/>
        </authorList>
    </citation>
    <scope>NUCLEOTIDE SEQUENCE [LARGE SCALE GENOMIC DNA]</scope>
    <source>
        <strain evidence="6">FT81W</strain>
    </source>
</reference>
<gene>
    <name evidence="6" type="ORF">GTP90_13780</name>
</gene>
<dbReference type="InterPro" id="IPR058163">
    <property type="entry name" value="LysR-type_TF_proteobact-type"/>
</dbReference>
<dbReference type="CDD" id="cd08474">
    <property type="entry name" value="PBP2_CrgA_like_5"/>
    <property type="match status" value="1"/>
</dbReference>
<evidence type="ECO:0000256" key="1">
    <source>
        <dbReference type="ARBA" id="ARBA00009437"/>
    </source>
</evidence>
<organism evidence="6 7">
    <name type="scientific">Duganella vulcania</name>
    <dbReference type="NCBI Taxonomy" id="2692166"/>
    <lineage>
        <taxon>Bacteria</taxon>
        <taxon>Pseudomonadati</taxon>
        <taxon>Pseudomonadota</taxon>
        <taxon>Betaproteobacteria</taxon>
        <taxon>Burkholderiales</taxon>
        <taxon>Oxalobacteraceae</taxon>
        <taxon>Telluria group</taxon>
        <taxon>Duganella</taxon>
    </lineage>
</organism>
<evidence type="ECO:0000313" key="6">
    <source>
        <dbReference type="EMBL" id="MYM94934.1"/>
    </source>
</evidence>
<dbReference type="Pfam" id="PF03466">
    <property type="entry name" value="LysR_substrate"/>
    <property type="match status" value="1"/>
</dbReference>
<name>A0A845GKX3_9BURK</name>
<evidence type="ECO:0000256" key="4">
    <source>
        <dbReference type="ARBA" id="ARBA00023163"/>
    </source>
</evidence>
<evidence type="ECO:0000256" key="2">
    <source>
        <dbReference type="ARBA" id="ARBA00023015"/>
    </source>
</evidence>
<dbReference type="FunFam" id="1.10.10.10:FF:000001">
    <property type="entry name" value="LysR family transcriptional regulator"/>
    <property type="match status" value="1"/>
</dbReference>
<dbReference type="PANTHER" id="PTHR30537">
    <property type="entry name" value="HTH-TYPE TRANSCRIPTIONAL REGULATOR"/>
    <property type="match status" value="1"/>
</dbReference>
<evidence type="ECO:0000256" key="3">
    <source>
        <dbReference type="ARBA" id="ARBA00023125"/>
    </source>
</evidence>
<evidence type="ECO:0000259" key="5">
    <source>
        <dbReference type="PROSITE" id="PS50931"/>
    </source>
</evidence>
<dbReference type="InterPro" id="IPR005119">
    <property type="entry name" value="LysR_subst-bd"/>
</dbReference>
<sequence length="312" mass="34573">MRHDLNELEIFVAVARHRSFRKAAEERNVTASSLSHAMRALETRLGIRLLNRTTRSVEPTEAGKHLYARVSRVIEDLDQALDEINGFRDTIQGTLRLNVPRPAARLLLAPILSGFLKMHPGVKIEVVTDDQLVDIVAEGYDAGVRFGESLALDMIAIPIGAAQRFAVVAAPDFLDVHGRPAGPPDLRGLPCIGRRFPSGVIYAWEFERDGQGMAVSVDGPLVLDDDAMMVDAACDGVGIAFVHESYALEHIRQGQLVRLFEEWCPAMPGFYLYYPSRKHMSAALRGFVDWCIKERQDEEAAAMELPPSNLIS</sequence>
<dbReference type="GO" id="GO:0003700">
    <property type="term" value="F:DNA-binding transcription factor activity"/>
    <property type="evidence" value="ECO:0007669"/>
    <property type="project" value="InterPro"/>
</dbReference>
<keyword evidence="3" id="KW-0238">DNA-binding</keyword>
<dbReference type="InterPro" id="IPR036390">
    <property type="entry name" value="WH_DNA-bd_sf"/>
</dbReference>
<dbReference type="SUPFAM" id="SSF53850">
    <property type="entry name" value="Periplasmic binding protein-like II"/>
    <property type="match status" value="1"/>
</dbReference>
<dbReference type="PANTHER" id="PTHR30537:SF1">
    <property type="entry name" value="HTH-TYPE TRANSCRIPTIONAL REGULATOR PGRR"/>
    <property type="match status" value="1"/>
</dbReference>
<dbReference type="InterPro" id="IPR036388">
    <property type="entry name" value="WH-like_DNA-bd_sf"/>
</dbReference>
<dbReference type="Proteomes" id="UP000447355">
    <property type="component" value="Unassembled WGS sequence"/>
</dbReference>
<dbReference type="SUPFAM" id="SSF46785">
    <property type="entry name" value="Winged helix' DNA-binding domain"/>
    <property type="match status" value="1"/>
</dbReference>
<dbReference type="GO" id="GO:0043565">
    <property type="term" value="F:sequence-specific DNA binding"/>
    <property type="evidence" value="ECO:0007669"/>
    <property type="project" value="TreeGrafter"/>
</dbReference>
<dbReference type="RefSeq" id="WP_161084084.1">
    <property type="nucleotide sequence ID" value="NZ_WWCX01000019.1"/>
</dbReference>
<keyword evidence="4" id="KW-0804">Transcription</keyword>
<dbReference type="Gene3D" id="3.40.190.290">
    <property type="match status" value="1"/>
</dbReference>
<keyword evidence="2" id="KW-0805">Transcription regulation</keyword>
<protein>
    <submittedName>
        <fullName evidence="6">LysR family transcriptional regulator</fullName>
    </submittedName>
</protein>
<dbReference type="AlphaFoldDB" id="A0A845GKX3"/>
<dbReference type="Pfam" id="PF00126">
    <property type="entry name" value="HTH_1"/>
    <property type="match status" value="1"/>
</dbReference>
<evidence type="ECO:0000313" key="7">
    <source>
        <dbReference type="Proteomes" id="UP000447355"/>
    </source>
</evidence>
<proteinExistence type="inferred from homology"/>
<feature type="domain" description="HTH lysR-type" evidence="5">
    <location>
        <begin position="3"/>
        <end position="60"/>
    </location>
</feature>
<dbReference type="PROSITE" id="PS50931">
    <property type="entry name" value="HTH_LYSR"/>
    <property type="match status" value="1"/>
</dbReference>